<dbReference type="Gene3D" id="3.40.50.720">
    <property type="entry name" value="NAD(P)-binding Rossmann-like Domain"/>
    <property type="match status" value="1"/>
</dbReference>
<organism evidence="5 6">
    <name type="scientific">Hydrobacter penzbergensis</name>
    <dbReference type="NCBI Taxonomy" id="1235997"/>
    <lineage>
        <taxon>Bacteria</taxon>
        <taxon>Pseudomonadati</taxon>
        <taxon>Bacteroidota</taxon>
        <taxon>Chitinophagia</taxon>
        <taxon>Chitinophagales</taxon>
        <taxon>Chitinophagaceae</taxon>
        <taxon>Hydrobacter</taxon>
    </lineage>
</organism>
<dbReference type="FunFam" id="3.40.50.720:FF:000173">
    <property type="entry name" value="3-oxoacyl-[acyl-carrier protein] reductase"/>
    <property type="match status" value="1"/>
</dbReference>
<evidence type="ECO:0000256" key="1">
    <source>
        <dbReference type="ARBA" id="ARBA00005005"/>
    </source>
</evidence>
<proteinExistence type="inferred from homology"/>
<comment type="similarity">
    <text evidence="2">Belongs to the short-chain dehydrogenases/reductases (SDR) family.</text>
</comment>
<reference evidence="5 6" key="1">
    <citation type="submission" date="2016-10" db="EMBL/GenBank/DDBJ databases">
        <authorList>
            <person name="Varghese N."/>
            <person name="Submissions S."/>
        </authorList>
    </citation>
    <scope>NUCLEOTIDE SEQUENCE [LARGE SCALE GENOMIC DNA]</scope>
    <source>
        <strain evidence="5 6">DSM 25353</strain>
    </source>
</reference>
<sequence length="396" mass="43911">MKYGEIKIGDTAEISHTITEKDIDKFVDLTGDDNKLHVNKDFASRTEFKQPVVHGMLGASFISTLIGTKLPGDGALWFSQTLDFLRPVRIGDTIRVHAEVVDKNDKASSIGLKVEIYNQNKQLVTSGLSKVKVVDIEGPEAQDITIAKQVENKTVLIIGASGGIGRAVAMKLAEDGYDLLLHYYSKKDVVDDLIGKIELLGRKAVCVKADLLNDKDINEFLFKIKREFTSLTGFVNCSTVKIPNIKYADLEWNIMQEQIDINIKSNFHLLAGLLPFFEKNKYGKIVFIGTMAVDQPNSEWLHYITAKAALTGFVKALAIEYASKGINVNMVSPSMIDTDLVVDVPKKMKMLIEAKTPLRRLCTPHDVAEAISYLISEKSDFITGETIRINGGQVML</sequence>
<dbReference type="InterPro" id="IPR002347">
    <property type="entry name" value="SDR_fam"/>
</dbReference>
<dbReference type="InterPro" id="IPR050259">
    <property type="entry name" value="SDR"/>
</dbReference>
<name>A0A8X8IC96_9BACT</name>
<feature type="domain" description="MaoC-like" evidence="4">
    <location>
        <begin position="13"/>
        <end position="109"/>
    </location>
</feature>
<dbReference type="PRINTS" id="PR00081">
    <property type="entry name" value="GDHRDH"/>
</dbReference>
<protein>
    <submittedName>
        <fullName evidence="5">3-oxoacyl-[acyl-carrier protein] reductase</fullName>
    </submittedName>
</protein>
<dbReference type="CDD" id="cd03449">
    <property type="entry name" value="R_hydratase"/>
    <property type="match status" value="1"/>
</dbReference>
<evidence type="ECO:0000313" key="6">
    <source>
        <dbReference type="Proteomes" id="UP000198711"/>
    </source>
</evidence>
<keyword evidence="6" id="KW-1185">Reference proteome</keyword>
<gene>
    <name evidence="5" type="ORF">SAMN05444410_106165</name>
</gene>
<evidence type="ECO:0000256" key="2">
    <source>
        <dbReference type="ARBA" id="ARBA00006484"/>
    </source>
</evidence>
<dbReference type="SUPFAM" id="SSF51735">
    <property type="entry name" value="NAD(P)-binding Rossmann-fold domains"/>
    <property type="match status" value="1"/>
</dbReference>
<dbReference type="SUPFAM" id="SSF54637">
    <property type="entry name" value="Thioesterase/thiol ester dehydrase-isomerase"/>
    <property type="match status" value="1"/>
</dbReference>
<evidence type="ECO:0000256" key="3">
    <source>
        <dbReference type="ARBA" id="ARBA00023002"/>
    </source>
</evidence>
<dbReference type="GO" id="GO:0016491">
    <property type="term" value="F:oxidoreductase activity"/>
    <property type="evidence" value="ECO:0007669"/>
    <property type="project" value="UniProtKB-KW"/>
</dbReference>
<evidence type="ECO:0000313" key="5">
    <source>
        <dbReference type="EMBL" id="SDW86377.1"/>
    </source>
</evidence>
<dbReference type="GO" id="GO:0004300">
    <property type="term" value="F:enoyl-CoA hydratase activity"/>
    <property type="evidence" value="ECO:0007669"/>
    <property type="project" value="UniProtKB-ARBA"/>
</dbReference>
<evidence type="ECO:0000259" key="4">
    <source>
        <dbReference type="Pfam" id="PF01575"/>
    </source>
</evidence>
<dbReference type="EMBL" id="FNNO01000006">
    <property type="protein sequence ID" value="SDW86377.1"/>
    <property type="molecule type" value="Genomic_DNA"/>
</dbReference>
<dbReference type="InterPro" id="IPR002539">
    <property type="entry name" value="MaoC-like_dom"/>
</dbReference>
<dbReference type="CDD" id="cd05233">
    <property type="entry name" value="SDR_c"/>
    <property type="match status" value="1"/>
</dbReference>
<dbReference type="Pfam" id="PF13561">
    <property type="entry name" value="adh_short_C2"/>
    <property type="match status" value="1"/>
</dbReference>
<dbReference type="PANTHER" id="PTHR42879:SF2">
    <property type="entry name" value="3-OXOACYL-[ACYL-CARRIER-PROTEIN] REDUCTASE FABG"/>
    <property type="match status" value="1"/>
</dbReference>
<dbReference type="RefSeq" id="WP_257574836.1">
    <property type="nucleotide sequence ID" value="NZ_FNNO01000006.1"/>
</dbReference>
<dbReference type="AlphaFoldDB" id="A0A8X8IC96"/>
<dbReference type="Proteomes" id="UP000198711">
    <property type="component" value="Unassembled WGS sequence"/>
</dbReference>
<comment type="pathway">
    <text evidence="1">Lipid metabolism; fatty acid beta-oxidation.</text>
</comment>
<dbReference type="Gene3D" id="3.10.129.10">
    <property type="entry name" value="Hotdog Thioesterase"/>
    <property type="match status" value="1"/>
</dbReference>
<accession>A0A8X8IC96</accession>
<keyword evidence="3" id="KW-0560">Oxidoreductase</keyword>
<dbReference type="InterPro" id="IPR036291">
    <property type="entry name" value="NAD(P)-bd_dom_sf"/>
</dbReference>
<dbReference type="InterPro" id="IPR029069">
    <property type="entry name" value="HotDog_dom_sf"/>
</dbReference>
<comment type="caution">
    <text evidence="5">The sequence shown here is derived from an EMBL/GenBank/DDBJ whole genome shotgun (WGS) entry which is preliminary data.</text>
</comment>
<dbReference type="PANTHER" id="PTHR42879">
    <property type="entry name" value="3-OXOACYL-(ACYL-CARRIER-PROTEIN) REDUCTASE"/>
    <property type="match status" value="1"/>
</dbReference>
<dbReference type="Pfam" id="PF01575">
    <property type="entry name" value="MaoC_dehydratas"/>
    <property type="match status" value="1"/>
</dbReference>